<dbReference type="Proteomes" id="UP000269721">
    <property type="component" value="Unassembled WGS sequence"/>
</dbReference>
<gene>
    <name evidence="5" type="ORF">BDK51DRAFT_26135</name>
</gene>
<dbReference type="PRINTS" id="PR00724">
    <property type="entry name" value="CRBOXYPTASEC"/>
</dbReference>
<evidence type="ECO:0000256" key="3">
    <source>
        <dbReference type="ARBA" id="ARBA00023180"/>
    </source>
</evidence>
<proteinExistence type="inferred from homology"/>
<dbReference type="OrthoDB" id="443318at2759"/>
<dbReference type="InterPro" id="IPR033124">
    <property type="entry name" value="Ser_caboxypep_his_AS"/>
</dbReference>
<keyword evidence="4" id="KW-0378">Hydrolase</keyword>
<dbReference type="PANTHER" id="PTHR11802:SF479">
    <property type="entry name" value="CARBOXYPEPTIDASE"/>
    <property type="match status" value="1"/>
</dbReference>
<dbReference type="EMBL" id="KZ995256">
    <property type="protein sequence ID" value="RKO91045.1"/>
    <property type="molecule type" value="Genomic_DNA"/>
</dbReference>
<dbReference type="PANTHER" id="PTHR11802">
    <property type="entry name" value="SERINE PROTEASE FAMILY S10 SERINE CARBOXYPEPTIDASE"/>
    <property type="match status" value="1"/>
</dbReference>
<dbReference type="GO" id="GO:0004185">
    <property type="term" value="F:serine-type carboxypeptidase activity"/>
    <property type="evidence" value="ECO:0007669"/>
    <property type="project" value="UniProtKB-UniRule"/>
</dbReference>
<dbReference type="EC" id="3.4.16.-" evidence="4"/>
<dbReference type="InterPro" id="IPR001563">
    <property type="entry name" value="Peptidase_S10"/>
</dbReference>
<organism evidence="5 6">
    <name type="scientific">Blyttiomyces helicus</name>
    <dbReference type="NCBI Taxonomy" id="388810"/>
    <lineage>
        <taxon>Eukaryota</taxon>
        <taxon>Fungi</taxon>
        <taxon>Fungi incertae sedis</taxon>
        <taxon>Chytridiomycota</taxon>
        <taxon>Chytridiomycota incertae sedis</taxon>
        <taxon>Chytridiomycetes</taxon>
        <taxon>Chytridiomycetes incertae sedis</taxon>
        <taxon>Blyttiomyces</taxon>
    </lineage>
</organism>
<keyword evidence="4" id="KW-0645">Protease</keyword>
<sequence length="409" mass="45332">MPRRSNGLKDGISVEQPIGTGFAFGNGSDFAKNEITVGENLYTFLDQFYDIFPETLAYRLYITGESYAGMYIPYIAATLVEKNRLTNGRPIPLAGILVQDGLWNITIQNDINLAGHFFEETNFFSENKTYLDQIYETAVNCSGINPYLFNFWNFPNNTNGCWVGNIPQSYLNVYKPGMYFNPYDIYTDASNMNNMGNSLIDYLSSYDVQEAIHVSSERNKTQGSTPGWWTICSNSSAPVNVYNIFGTDSPGSQQLLPKIIESGIATFITEGTADYIIHYKGIEAVIGNTTWNGAKGFEHPHVVDLYPAPLPGSRVYNHTVAGKITSERGLTYVTVINAGHEIPFYKPAAALSTLKHLLNAKHTYKPGKGVNFDLAKIGRHVNVTVPSSAAPFPNNTVSRSLLFRGREAL</sequence>
<evidence type="ECO:0000256" key="1">
    <source>
        <dbReference type="ARBA" id="ARBA00009431"/>
    </source>
</evidence>
<dbReference type="GO" id="GO:0006508">
    <property type="term" value="P:proteolysis"/>
    <property type="evidence" value="ECO:0007669"/>
    <property type="project" value="UniProtKB-KW"/>
</dbReference>
<accession>A0A4P9WGK7</accession>
<dbReference type="Pfam" id="PF00450">
    <property type="entry name" value="Peptidase_S10"/>
    <property type="match status" value="1"/>
</dbReference>
<dbReference type="PROSITE" id="PS00560">
    <property type="entry name" value="CARBOXYPEPT_SER_HIS"/>
    <property type="match status" value="1"/>
</dbReference>
<dbReference type="PROSITE" id="PS00131">
    <property type="entry name" value="CARBOXYPEPT_SER_SER"/>
    <property type="match status" value="1"/>
</dbReference>
<dbReference type="InterPro" id="IPR029058">
    <property type="entry name" value="AB_hydrolase_fold"/>
</dbReference>
<keyword evidence="6" id="KW-1185">Reference proteome</keyword>
<keyword evidence="3" id="KW-0325">Glycoprotein</keyword>
<dbReference type="SUPFAM" id="SSF53474">
    <property type="entry name" value="alpha/beta-Hydrolases"/>
    <property type="match status" value="1"/>
</dbReference>
<dbReference type="InterPro" id="IPR018202">
    <property type="entry name" value="Ser_caboxypep_ser_AS"/>
</dbReference>
<reference evidence="6" key="1">
    <citation type="journal article" date="2018" name="Nat. Microbiol.">
        <title>Leveraging single-cell genomics to expand the fungal tree of life.</title>
        <authorList>
            <person name="Ahrendt S.R."/>
            <person name="Quandt C.A."/>
            <person name="Ciobanu D."/>
            <person name="Clum A."/>
            <person name="Salamov A."/>
            <person name="Andreopoulos B."/>
            <person name="Cheng J.F."/>
            <person name="Woyke T."/>
            <person name="Pelin A."/>
            <person name="Henrissat B."/>
            <person name="Reynolds N.K."/>
            <person name="Benny G.L."/>
            <person name="Smith M.E."/>
            <person name="James T.Y."/>
            <person name="Grigoriev I.V."/>
        </authorList>
    </citation>
    <scope>NUCLEOTIDE SEQUENCE [LARGE SCALE GENOMIC DNA]</scope>
</reference>
<dbReference type="AlphaFoldDB" id="A0A4P9WGK7"/>
<name>A0A4P9WGK7_9FUNG</name>
<protein>
    <recommendedName>
        <fullName evidence="4">Carboxypeptidase</fullName>
        <ecNumber evidence="4">3.4.16.-</ecNumber>
    </recommendedName>
</protein>
<comment type="similarity">
    <text evidence="1 4">Belongs to the peptidase S10 family.</text>
</comment>
<evidence type="ECO:0000313" key="6">
    <source>
        <dbReference type="Proteomes" id="UP000269721"/>
    </source>
</evidence>
<evidence type="ECO:0000313" key="5">
    <source>
        <dbReference type="EMBL" id="RKO91045.1"/>
    </source>
</evidence>
<keyword evidence="2 4" id="KW-0121">Carboxypeptidase</keyword>
<dbReference type="Gene3D" id="3.40.50.1820">
    <property type="entry name" value="alpha/beta hydrolase"/>
    <property type="match status" value="1"/>
</dbReference>
<evidence type="ECO:0000256" key="4">
    <source>
        <dbReference type="RuleBase" id="RU361156"/>
    </source>
</evidence>
<evidence type="ECO:0000256" key="2">
    <source>
        <dbReference type="ARBA" id="ARBA00022645"/>
    </source>
</evidence>